<organism evidence="1">
    <name type="scientific">Anguilla anguilla</name>
    <name type="common">European freshwater eel</name>
    <name type="synonym">Muraena anguilla</name>
    <dbReference type="NCBI Taxonomy" id="7936"/>
    <lineage>
        <taxon>Eukaryota</taxon>
        <taxon>Metazoa</taxon>
        <taxon>Chordata</taxon>
        <taxon>Craniata</taxon>
        <taxon>Vertebrata</taxon>
        <taxon>Euteleostomi</taxon>
        <taxon>Actinopterygii</taxon>
        <taxon>Neopterygii</taxon>
        <taxon>Teleostei</taxon>
        <taxon>Anguilliformes</taxon>
        <taxon>Anguillidae</taxon>
        <taxon>Anguilla</taxon>
    </lineage>
</organism>
<proteinExistence type="predicted"/>
<name>A0A0E9W1L8_ANGAN</name>
<reference evidence="1" key="1">
    <citation type="submission" date="2014-11" db="EMBL/GenBank/DDBJ databases">
        <authorList>
            <person name="Amaro Gonzalez C."/>
        </authorList>
    </citation>
    <scope>NUCLEOTIDE SEQUENCE</scope>
</reference>
<dbReference type="EMBL" id="GBXM01024313">
    <property type="protein sequence ID" value="JAH84264.1"/>
    <property type="molecule type" value="Transcribed_RNA"/>
</dbReference>
<sequence>MQGSPVWLKGSFKTKHCLLEFTHEM</sequence>
<evidence type="ECO:0000313" key="1">
    <source>
        <dbReference type="EMBL" id="JAH84264.1"/>
    </source>
</evidence>
<protein>
    <submittedName>
        <fullName evidence="1">Uncharacterized protein</fullName>
    </submittedName>
</protein>
<dbReference type="AlphaFoldDB" id="A0A0E9W1L8"/>
<accession>A0A0E9W1L8</accession>
<reference evidence="1" key="2">
    <citation type="journal article" date="2015" name="Fish Shellfish Immunol.">
        <title>Early steps in the European eel (Anguilla anguilla)-Vibrio vulnificus interaction in the gills: Role of the RtxA13 toxin.</title>
        <authorList>
            <person name="Callol A."/>
            <person name="Pajuelo D."/>
            <person name="Ebbesson L."/>
            <person name="Teles M."/>
            <person name="MacKenzie S."/>
            <person name="Amaro C."/>
        </authorList>
    </citation>
    <scope>NUCLEOTIDE SEQUENCE</scope>
</reference>